<dbReference type="RefSeq" id="WP_337714396.1">
    <property type="nucleotide sequence ID" value="NZ_JBBEGL010000004.1"/>
</dbReference>
<evidence type="ECO:0000313" key="1">
    <source>
        <dbReference type="EMBL" id="MEJ2887906.1"/>
    </source>
</evidence>
<name>A0ABU8N676_9PSEU</name>
<sequence length="349" mass="37763">MIILVVGNDVQRENACAVAPFLAPDPHRFLDLWTLRLTDDAPDFPGHTPPIRPATVAALTRLPVTAADTVVLPQDNGVLQRTVAATARRRGARVVLLPDGVIASARVASDTGPKRWALDRVDAVARAAGVVTGRPGVMGGTRPDLALLWGEKWADHLDGGRGAGPTAVVGCPRMDALATVPPPPDAPRVLVCSQPLLVAPSWALDVAPRWYRRLEEIFDRPDPRLRLRLHPREFQDDRVPAALKEIASRGAMRDDIAGATLMAAPFSTSLLEAAACGRTVVMLPHDDRFAARAKEFAFLAPDWVPAVRWSEISADRLLDCDDVAKRMTDDYLVNVGTASRAAADHLRSR</sequence>
<keyword evidence="2" id="KW-1185">Reference proteome</keyword>
<reference evidence="1 2" key="1">
    <citation type="submission" date="2024-03" db="EMBL/GenBank/DDBJ databases">
        <title>Actinomycetospora sp. OC33-EN06, a novel actinomycete isolated from wild orchid (Aerides multiflora).</title>
        <authorList>
            <person name="Suriyachadkun C."/>
        </authorList>
    </citation>
    <scope>NUCLEOTIDE SEQUENCE [LARGE SCALE GENOMIC DNA]</scope>
    <source>
        <strain evidence="1 2">OC33-EN06</strain>
    </source>
</reference>
<evidence type="ECO:0008006" key="3">
    <source>
        <dbReference type="Google" id="ProtNLM"/>
    </source>
</evidence>
<proteinExistence type="predicted"/>
<gene>
    <name evidence="1" type="ORF">WCD41_15710</name>
</gene>
<organism evidence="1 2">
    <name type="scientific">Actinomycetospora aeridis</name>
    <dbReference type="NCBI Taxonomy" id="3129231"/>
    <lineage>
        <taxon>Bacteria</taxon>
        <taxon>Bacillati</taxon>
        <taxon>Actinomycetota</taxon>
        <taxon>Actinomycetes</taxon>
        <taxon>Pseudonocardiales</taxon>
        <taxon>Pseudonocardiaceae</taxon>
        <taxon>Actinomycetospora</taxon>
    </lineage>
</organism>
<comment type="caution">
    <text evidence="1">The sequence shown here is derived from an EMBL/GenBank/DDBJ whole genome shotgun (WGS) entry which is preliminary data.</text>
</comment>
<dbReference type="Proteomes" id="UP001370100">
    <property type="component" value="Unassembled WGS sequence"/>
</dbReference>
<evidence type="ECO:0000313" key="2">
    <source>
        <dbReference type="Proteomes" id="UP001370100"/>
    </source>
</evidence>
<protein>
    <recommendedName>
        <fullName evidence="3">CDP-glycerol:poly(Glycerophosphate) glycerophosphotransferase</fullName>
    </recommendedName>
</protein>
<accession>A0ABU8N676</accession>
<dbReference type="EMBL" id="JBBEGL010000004">
    <property type="protein sequence ID" value="MEJ2887906.1"/>
    <property type="molecule type" value="Genomic_DNA"/>
</dbReference>